<evidence type="ECO:0000313" key="2">
    <source>
        <dbReference type="Proteomes" id="UP000002038"/>
    </source>
</evidence>
<protein>
    <submittedName>
        <fullName evidence="1">Uncharacterized protein</fullName>
    </submittedName>
</protein>
<dbReference type="EMBL" id="GG657450">
    <property type="protein sequence ID" value="OAT06183.1"/>
    <property type="molecule type" value="Genomic_DNA"/>
</dbReference>
<name>A0A179UEK7_BLAGS</name>
<gene>
    <name evidence="1" type="ORF">BDBG_16572</name>
</gene>
<dbReference type="GeneID" id="42528644"/>
<evidence type="ECO:0000313" key="1">
    <source>
        <dbReference type="EMBL" id="OAT06183.1"/>
    </source>
</evidence>
<reference evidence="2" key="1">
    <citation type="journal article" date="2015" name="PLoS Genet.">
        <title>The dynamic genome and transcriptome of the human fungal pathogen Blastomyces and close relative Emmonsia.</title>
        <authorList>
            <person name="Munoz J.F."/>
            <person name="Gauthier G.M."/>
            <person name="Desjardins C.A."/>
            <person name="Gallo J.E."/>
            <person name="Holder J."/>
            <person name="Sullivan T.D."/>
            <person name="Marty A.J."/>
            <person name="Carmen J.C."/>
            <person name="Chen Z."/>
            <person name="Ding L."/>
            <person name="Gujja S."/>
            <person name="Magrini V."/>
            <person name="Misas E."/>
            <person name="Mitreva M."/>
            <person name="Priest M."/>
            <person name="Saif S."/>
            <person name="Whiston E.A."/>
            <person name="Young S."/>
            <person name="Zeng Q."/>
            <person name="Goldman W.E."/>
            <person name="Mardis E.R."/>
            <person name="Taylor J.W."/>
            <person name="McEwen J.G."/>
            <person name="Clay O.K."/>
            <person name="Klein B.S."/>
            <person name="Cuomo C.A."/>
        </authorList>
    </citation>
    <scope>NUCLEOTIDE SEQUENCE [LARGE SCALE GENOMIC DNA]</scope>
    <source>
        <strain evidence="2">SLH14081</strain>
    </source>
</reference>
<dbReference type="KEGG" id="bgh:BDBG_16572"/>
<dbReference type="VEuPathDB" id="FungiDB:BDBG_16572"/>
<keyword evidence="2" id="KW-1185">Reference proteome</keyword>
<sequence length="114" mass="13228">MRADAYLNYRMYSGYRQKGNLLLSIIPLQDYEQNIVRYPARVWIAQRSVTNWREFEKRIEWHSVQSSRAVKGLMTAAQFPVPLSRPRTPPPDITTRSPGLGALAIPLNIARMWL</sequence>
<dbReference type="Proteomes" id="UP000002038">
    <property type="component" value="Unassembled WGS sequence"/>
</dbReference>
<organism evidence="1 2">
    <name type="scientific">Blastomyces gilchristii (strain SLH14081)</name>
    <name type="common">Blastomyces dermatitidis</name>
    <dbReference type="NCBI Taxonomy" id="559298"/>
    <lineage>
        <taxon>Eukaryota</taxon>
        <taxon>Fungi</taxon>
        <taxon>Dikarya</taxon>
        <taxon>Ascomycota</taxon>
        <taxon>Pezizomycotina</taxon>
        <taxon>Eurotiomycetes</taxon>
        <taxon>Eurotiomycetidae</taxon>
        <taxon>Onygenales</taxon>
        <taxon>Ajellomycetaceae</taxon>
        <taxon>Blastomyces</taxon>
    </lineage>
</organism>
<dbReference type="AlphaFoldDB" id="A0A179UEK7"/>
<accession>A0A179UEK7</accession>
<dbReference type="RefSeq" id="XP_031577083.1">
    <property type="nucleotide sequence ID" value="XM_031724500.1"/>
</dbReference>
<proteinExistence type="predicted"/>